<dbReference type="PANTHER" id="PTHR44757">
    <property type="entry name" value="DIGUANYLATE CYCLASE DGCP"/>
    <property type="match status" value="1"/>
</dbReference>
<dbReference type="EMBL" id="JACHIA010000003">
    <property type="protein sequence ID" value="MBB6069930.1"/>
    <property type="molecule type" value="Genomic_DNA"/>
</dbReference>
<feature type="domain" description="GGDEF" evidence="3">
    <location>
        <begin position="170"/>
        <end position="303"/>
    </location>
</feature>
<evidence type="ECO:0000313" key="4">
    <source>
        <dbReference type="EMBL" id="MBB6069930.1"/>
    </source>
</evidence>
<evidence type="ECO:0000313" key="5">
    <source>
        <dbReference type="Proteomes" id="UP000582837"/>
    </source>
</evidence>
<evidence type="ECO:0000259" key="2">
    <source>
        <dbReference type="PROSITE" id="PS50883"/>
    </source>
</evidence>
<organism evidence="4 5">
    <name type="scientific">Longimicrobium terrae</name>
    <dbReference type="NCBI Taxonomy" id="1639882"/>
    <lineage>
        <taxon>Bacteria</taxon>
        <taxon>Pseudomonadati</taxon>
        <taxon>Gemmatimonadota</taxon>
        <taxon>Longimicrobiia</taxon>
        <taxon>Longimicrobiales</taxon>
        <taxon>Longimicrobiaceae</taxon>
        <taxon>Longimicrobium</taxon>
    </lineage>
</organism>
<accession>A0A841GRX4</accession>
<dbReference type="Gene3D" id="3.30.450.20">
    <property type="entry name" value="PAS domain"/>
    <property type="match status" value="1"/>
</dbReference>
<dbReference type="InterPro" id="IPR001633">
    <property type="entry name" value="EAL_dom"/>
</dbReference>
<dbReference type="NCBIfam" id="TIGR00229">
    <property type="entry name" value="sensory_box"/>
    <property type="match status" value="1"/>
</dbReference>
<dbReference type="SUPFAM" id="SSF141868">
    <property type="entry name" value="EAL domain-like"/>
    <property type="match status" value="1"/>
</dbReference>
<evidence type="ECO:0000259" key="3">
    <source>
        <dbReference type="PROSITE" id="PS50887"/>
    </source>
</evidence>
<dbReference type="InterPro" id="IPR000014">
    <property type="entry name" value="PAS"/>
</dbReference>
<dbReference type="PROSITE" id="PS50112">
    <property type="entry name" value="PAS"/>
    <property type="match status" value="1"/>
</dbReference>
<proteinExistence type="predicted"/>
<dbReference type="CDD" id="cd01949">
    <property type="entry name" value="GGDEF"/>
    <property type="match status" value="1"/>
</dbReference>
<dbReference type="PANTHER" id="PTHR44757:SF2">
    <property type="entry name" value="BIOFILM ARCHITECTURE MAINTENANCE PROTEIN MBAA"/>
    <property type="match status" value="1"/>
</dbReference>
<dbReference type="SMART" id="SM00091">
    <property type="entry name" value="PAS"/>
    <property type="match status" value="1"/>
</dbReference>
<dbReference type="Pfam" id="PF08448">
    <property type="entry name" value="PAS_4"/>
    <property type="match status" value="1"/>
</dbReference>
<dbReference type="PROSITE" id="PS50887">
    <property type="entry name" value="GGDEF"/>
    <property type="match status" value="1"/>
</dbReference>
<name>A0A841GRX4_9BACT</name>
<dbReference type="InterPro" id="IPR013656">
    <property type="entry name" value="PAS_4"/>
</dbReference>
<dbReference type="FunFam" id="3.20.20.450:FF:000001">
    <property type="entry name" value="Cyclic di-GMP phosphodiesterase yahA"/>
    <property type="match status" value="1"/>
</dbReference>
<protein>
    <submittedName>
        <fullName evidence="4">Diguanylate cyclase (GGDEF)-like protein/PAS domain S-box-containing protein</fullName>
    </submittedName>
</protein>
<dbReference type="SUPFAM" id="SSF55785">
    <property type="entry name" value="PYP-like sensor domain (PAS domain)"/>
    <property type="match status" value="1"/>
</dbReference>
<dbReference type="CDD" id="cd01948">
    <property type="entry name" value="EAL"/>
    <property type="match status" value="1"/>
</dbReference>
<dbReference type="SMART" id="SM00267">
    <property type="entry name" value="GGDEF"/>
    <property type="match status" value="1"/>
</dbReference>
<dbReference type="InterPro" id="IPR043128">
    <property type="entry name" value="Rev_trsase/Diguanyl_cyclase"/>
</dbReference>
<sequence length="591" mass="64148">MPAREEWFRAVFEGSAMALAVVDMRGRFIDANTAFQAVVGRSGDELYGVPLSALDHPDDSAQNTLLFSRVLSGELPSHQMELRCVDGGAVAFPARLTLSVVRGEDGKARFCVAMLDDLRERMVVEPERDLLEGRLRHLALHDPLTGLPNRVLLAERMHEVLATLGDDPDARCGVLFLDLDRFKNVNDSLGHNVGDELLRQVAVRLAACARPGDTVARFGGDEFIFFLPRVSGREEALALAAAVREALSAPLELGNYRTYTTASIGIAIAEKSADSADEMLRNADIAMYYAKAGGGTRCAVFDGSMHRAAMARLGLETDLRGAVAREELTLYFQPIVSLETGNVVAAEALARWSHPIHGKVPPDKFITLAEDTGLIGALGTWVLDEATRQLAEWRKDVPQAARLEMNVNVSPWQLRDGELVETVAATLGEHGVPAAALKLELTESTLVEDAARAAGVLRALKKRDVQIYLDDFGTGYSSLSLLHRLPLDALKIDRSFVGGMDGGTTGAVKGAEIVRTILALARSLGVRVVAEGVETHEQLAALRALGCDYAQGYLISPPLPADEFETSFLRREPPYSWQTGHRFSEMVAEQG</sequence>
<dbReference type="NCBIfam" id="TIGR00254">
    <property type="entry name" value="GGDEF"/>
    <property type="match status" value="1"/>
</dbReference>
<dbReference type="CDD" id="cd00130">
    <property type="entry name" value="PAS"/>
    <property type="match status" value="1"/>
</dbReference>
<dbReference type="Pfam" id="PF00563">
    <property type="entry name" value="EAL"/>
    <property type="match status" value="1"/>
</dbReference>
<dbReference type="AlphaFoldDB" id="A0A841GRX4"/>
<comment type="caution">
    <text evidence="4">The sequence shown here is derived from an EMBL/GenBank/DDBJ whole genome shotgun (WGS) entry which is preliminary data.</text>
</comment>
<dbReference type="Gene3D" id="3.30.70.270">
    <property type="match status" value="1"/>
</dbReference>
<dbReference type="InterPro" id="IPR035919">
    <property type="entry name" value="EAL_sf"/>
</dbReference>
<reference evidence="4 5" key="1">
    <citation type="submission" date="2020-08" db="EMBL/GenBank/DDBJ databases">
        <title>Genomic Encyclopedia of Type Strains, Phase IV (KMG-IV): sequencing the most valuable type-strain genomes for metagenomic binning, comparative biology and taxonomic classification.</title>
        <authorList>
            <person name="Goeker M."/>
        </authorList>
    </citation>
    <scope>NUCLEOTIDE SEQUENCE [LARGE SCALE GENOMIC DNA]</scope>
    <source>
        <strain evidence="4 5">DSM 29007</strain>
    </source>
</reference>
<gene>
    <name evidence="4" type="ORF">HNQ61_001547</name>
</gene>
<dbReference type="PROSITE" id="PS50883">
    <property type="entry name" value="EAL"/>
    <property type="match status" value="1"/>
</dbReference>
<dbReference type="Pfam" id="PF00990">
    <property type="entry name" value="GGDEF"/>
    <property type="match status" value="1"/>
</dbReference>
<dbReference type="InterPro" id="IPR029787">
    <property type="entry name" value="Nucleotide_cyclase"/>
</dbReference>
<dbReference type="Gene3D" id="3.20.20.450">
    <property type="entry name" value="EAL domain"/>
    <property type="match status" value="1"/>
</dbReference>
<dbReference type="SMART" id="SM00052">
    <property type="entry name" value="EAL"/>
    <property type="match status" value="1"/>
</dbReference>
<dbReference type="InterPro" id="IPR035965">
    <property type="entry name" value="PAS-like_dom_sf"/>
</dbReference>
<dbReference type="SUPFAM" id="SSF55073">
    <property type="entry name" value="Nucleotide cyclase"/>
    <property type="match status" value="1"/>
</dbReference>
<feature type="domain" description="PAS" evidence="1">
    <location>
        <begin position="4"/>
        <end position="74"/>
    </location>
</feature>
<feature type="domain" description="EAL" evidence="2">
    <location>
        <begin position="312"/>
        <end position="572"/>
    </location>
</feature>
<dbReference type="InterPro" id="IPR000160">
    <property type="entry name" value="GGDEF_dom"/>
</dbReference>
<dbReference type="InterPro" id="IPR052155">
    <property type="entry name" value="Biofilm_reg_signaling"/>
</dbReference>
<evidence type="ECO:0000259" key="1">
    <source>
        <dbReference type="PROSITE" id="PS50112"/>
    </source>
</evidence>
<keyword evidence="5" id="KW-1185">Reference proteome</keyword>
<dbReference type="RefSeq" id="WP_170039506.1">
    <property type="nucleotide sequence ID" value="NZ_JABDTL010000002.1"/>
</dbReference>
<dbReference type="Proteomes" id="UP000582837">
    <property type="component" value="Unassembled WGS sequence"/>
</dbReference>